<name>A0A645EHC1_9ZZZZ</name>
<accession>A0A645EHC1</accession>
<comment type="caution">
    <text evidence="2">The sequence shown here is derived from an EMBL/GenBank/DDBJ whole genome shotgun (WGS) entry which is preliminary data.</text>
</comment>
<dbReference type="InterPro" id="IPR010187">
    <property type="entry name" value="Various_sel_PB"/>
</dbReference>
<organism evidence="2">
    <name type="scientific">bioreactor metagenome</name>
    <dbReference type="NCBI Taxonomy" id="1076179"/>
    <lineage>
        <taxon>unclassified sequences</taxon>
        <taxon>metagenomes</taxon>
        <taxon>ecological metagenomes</taxon>
    </lineage>
</organism>
<dbReference type="Pfam" id="PF07355">
    <property type="entry name" value="GRDB"/>
    <property type="match status" value="1"/>
</dbReference>
<evidence type="ECO:0000256" key="1">
    <source>
        <dbReference type="ARBA" id="ARBA00023002"/>
    </source>
</evidence>
<dbReference type="GO" id="GO:0030699">
    <property type="term" value="F:glycine reductase activity"/>
    <property type="evidence" value="ECO:0007669"/>
    <property type="project" value="UniProtKB-EC"/>
</dbReference>
<evidence type="ECO:0000313" key="2">
    <source>
        <dbReference type="EMBL" id="MPN00154.1"/>
    </source>
</evidence>
<dbReference type="EC" id="1.21.4.2" evidence="2"/>
<dbReference type="AlphaFoldDB" id="A0A645EHC1"/>
<gene>
    <name evidence="2" type="primary">grdB_17</name>
    <name evidence="2" type="ORF">SDC9_147348</name>
</gene>
<protein>
    <submittedName>
        <fullName evidence="2">Glycine reductase complex component B subunit gamma</fullName>
        <ecNumber evidence="2">1.21.4.2</ecNumber>
    </submittedName>
</protein>
<sequence length="76" mass="8427">MHAGYDPVYANDDPNRVAPLDILRQLEKEGEISSIYNYFKTTTGNSTSVTDATRMGKEMAEELLEDKVDGVILTST</sequence>
<proteinExistence type="predicted"/>
<dbReference type="EMBL" id="VSSQ01046195">
    <property type="protein sequence ID" value="MPN00154.1"/>
    <property type="molecule type" value="Genomic_DNA"/>
</dbReference>
<dbReference type="NCBIfam" id="TIGR01918">
    <property type="entry name" value="various_sel_PB"/>
    <property type="match status" value="1"/>
</dbReference>
<reference evidence="2" key="1">
    <citation type="submission" date="2019-08" db="EMBL/GenBank/DDBJ databases">
        <authorList>
            <person name="Kucharzyk K."/>
            <person name="Murdoch R.W."/>
            <person name="Higgins S."/>
            <person name="Loffler F."/>
        </authorList>
    </citation>
    <scope>NUCLEOTIDE SEQUENCE</scope>
</reference>
<keyword evidence="1 2" id="KW-0560">Oxidoreductase</keyword>